<comment type="caution">
    <text evidence="2">The sequence shown here is derived from an EMBL/GenBank/DDBJ whole genome shotgun (WGS) entry which is preliminary data.</text>
</comment>
<comment type="similarity">
    <text evidence="1">Belongs to the cytochrome P450 family.</text>
</comment>
<gene>
    <name evidence="2" type="ORF">CW354_19690</name>
</gene>
<dbReference type="Gene3D" id="1.10.630.10">
    <property type="entry name" value="Cytochrome P450"/>
    <property type="match status" value="1"/>
</dbReference>
<dbReference type="RefSeq" id="WP_104831759.1">
    <property type="nucleotide sequence ID" value="NZ_PJCH01000015.1"/>
</dbReference>
<dbReference type="Pfam" id="PF00067">
    <property type="entry name" value="p450"/>
    <property type="match status" value="1"/>
</dbReference>
<evidence type="ECO:0000256" key="1">
    <source>
        <dbReference type="ARBA" id="ARBA00010617"/>
    </source>
</evidence>
<proteinExistence type="inferred from homology"/>
<dbReference type="InterPro" id="IPR001128">
    <property type="entry name" value="Cyt_P450"/>
</dbReference>
<dbReference type="PRINTS" id="PR00359">
    <property type="entry name" value="BP450"/>
</dbReference>
<dbReference type="GO" id="GO:0005506">
    <property type="term" value="F:iron ion binding"/>
    <property type="evidence" value="ECO:0007669"/>
    <property type="project" value="InterPro"/>
</dbReference>
<evidence type="ECO:0008006" key="4">
    <source>
        <dbReference type="Google" id="ProtNLM"/>
    </source>
</evidence>
<dbReference type="GO" id="GO:0016705">
    <property type="term" value="F:oxidoreductase activity, acting on paired donors, with incorporation or reduction of molecular oxygen"/>
    <property type="evidence" value="ECO:0007669"/>
    <property type="project" value="InterPro"/>
</dbReference>
<dbReference type="OrthoDB" id="9801155at2"/>
<organism evidence="2 3">
    <name type="scientific">Hyphococcus luteus</name>
    <dbReference type="NCBI Taxonomy" id="2058213"/>
    <lineage>
        <taxon>Bacteria</taxon>
        <taxon>Pseudomonadati</taxon>
        <taxon>Pseudomonadota</taxon>
        <taxon>Alphaproteobacteria</taxon>
        <taxon>Parvularculales</taxon>
        <taxon>Parvularculaceae</taxon>
        <taxon>Hyphococcus</taxon>
    </lineage>
</organism>
<evidence type="ECO:0000313" key="2">
    <source>
        <dbReference type="EMBL" id="PQA86546.1"/>
    </source>
</evidence>
<dbReference type="SUPFAM" id="SSF48264">
    <property type="entry name" value="Cytochrome P450"/>
    <property type="match status" value="1"/>
</dbReference>
<dbReference type="EMBL" id="PJCH01000015">
    <property type="protein sequence ID" value="PQA86546.1"/>
    <property type="molecule type" value="Genomic_DNA"/>
</dbReference>
<dbReference type="InterPro" id="IPR002397">
    <property type="entry name" value="Cyt_P450_B"/>
</dbReference>
<sequence>MTADVAALMQDREVFLEALDADPYSVYRALREKGPIHWIEPLKMWYVVDHRHIHEILMNAADFVTGTPHSLLYDTFGEHMLTVDGAAHFRYRSAFRGAFTPKTIQENLSARIERRVDELIDGFVAQGETDLRDSIASRLPVLTILEIFGLPLELEQRFRNWYDSFEAALSNFSWDAACRQRAAKNREEFHEVLQGQIETLRGSSTHGLLSSVVNGDENRLSDAEIRRNALIIMFGGISTVEALLLNTVYAILSQDFLRLQVDENPEIIPAVVEESVRWVSPVQSATRHVANDIEFAGVSLKAGDIVNCMLGAANRDPAIFEDPDKFILNRNNIRKHLGFAIGPHVCLGNNLARLEAKTAIEKLMARLDGLKLKDAGAVAIRGYEFRQPKRLDLVWTPKTA</sequence>
<dbReference type="GO" id="GO:0020037">
    <property type="term" value="F:heme binding"/>
    <property type="evidence" value="ECO:0007669"/>
    <property type="project" value="InterPro"/>
</dbReference>
<dbReference type="PANTHER" id="PTHR46696:SF3">
    <property type="entry name" value="PULCHERRIMINIC ACID SYNTHASE"/>
    <property type="match status" value="1"/>
</dbReference>
<protein>
    <recommendedName>
        <fullName evidence="4">Cytochrome P450</fullName>
    </recommendedName>
</protein>
<accession>A0A2S7K235</accession>
<dbReference type="PANTHER" id="PTHR46696">
    <property type="entry name" value="P450, PUTATIVE (EUROFUNG)-RELATED"/>
    <property type="match status" value="1"/>
</dbReference>
<name>A0A2S7K235_9PROT</name>
<evidence type="ECO:0000313" key="3">
    <source>
        <dbReference type="Proteomes" id="UP000239504"/>
    </source>
</evidence>
<reference evidence="2 3" key="1">
    <citation type="submission" date="2017-12" db="EMBL/GenBank/DDBJ databases">
        <authorList>
            <person name="Hurst M.R.H."/>
        </authorList>
    </citation>
    <scope>NUCLEOTIDE SEQUENCE [LARGE SCALE GENOMIC DNA]</scope>
    <source>
        <strain evidence="2 3">SY-3-19</strain>
    </source>
</reference>
<dbReference type="InterPro" id="IPR036396">
    <property type="entry name" value="Cyt_P450_sf"/>
</dbReference>
<dbReference type="Proteomes" id="UP000239504">
    <property type="component" value="Unassembled WGS sequence"/>
</dbReference>
<keyword evidence="3" id="KW-1185">Reference proteome</keyword>
<dbReference type="AlphaFoldDB" id="A0A2S7K235"/>
<dbReference type="GO" id="GO:0004497">
    <property type="term" value="F:monooxygenase activity"/>
    <property type="evidence" value="ECO:0007669"/>
    <property type="project" value="InterPro"/>
</dbReference>